<keyword evidence="2" id="KW-0418">Kinase</keyword>
<evidence type="ECO:0000313" key="2">
    <source>
        <dbReference type="EMBL" id="JAD09534.1"/>
    </source>
</evidence>
<reference evidence="2" key="2">
    <citation type="journal article" date="2015" name="Gigascience">
        <title>Reconstructing a comprehensive transcriptome assembly of a white-pupal translocated strain of the pest fruit fly Bactrocera cucurbitae.</title>
        <authorList>
            <person name="Sim S.B."/>
            <person name="Calla B."/>
            <person name="Hall B."/>
            <person name="DeRego T."/>
            <person name="Geib S.M."/>
        </authorList>
    </citation>
    <scope>NUCLEOTIDE SEQUENCE</scope>
</reference>
<feature type="region of interest" description="Disordered" evidence="1">
    <location>
        <begin position="539"/>
        <end position="583"/>
    </location>
</feature>
<dbReference type="GO" id="GO:0030246">
    <property type="term" value="F:carbohydrate binding"/>
    <property type="evidence" value="ECO:0007669"/>
    <property type="project" value="UniProtKB-KW"/>
</dbReference>
<evidence type="ECO:0000256" key="1">
    <source>
        <dbReference type="SAM" id="MobiDB-lite"/>
    </source>
</evidence>
<reference evidence="2" key="1">
    <citation type="submission" date="2014-11" db="EMBL/GenBank/DDBJ databases">
        <authorList>
            <person name="Geib S."/>
        </authorList>
    </citation>
    <scope>NUCLEOTIDE SEQUENCE</scope>
</reference>
<protein>
    <submittedName>
        <fullName evidence="2">L-type lectin-domain containing receptor kinase I.7</fullName>
    </submittedName>
</protein>
<name>A0A0A1XDQ8_ZEUCU</name>
<feature type="region of interest" description="Disordered" evidence="1">
    <location>
        <begin position="227"/>
        <end position="278"/>
    </location>
</feature>
<keyword evidence="2" id="KW-0430">Lectin</keyword>
<feature type="compositionally biased region" description="Basic and acidic residues" evidence="1">
    <location>
        <begin position="232"/>
        <end position="248"/>
    </location>
</feature>
<sequence>MAPNKTDFDLTDRGWVDLYVKKCENIMKEFTEYVYALQNHCLKESSKIVELDKHCKQLKTKLIEEKQKQKPQDVKGATLYAPLAPSPINNDILSVTRISTPSKADADRTTISDGSPAFLNMAMDSEQLNMESSCVLSPAQHRQDIFSSSEQLSSPNRFSIAIDSALQHNTSPTCKLKSSNENKSALGFLKARGRVGKTLYNDTYEHKLREQNPTANENEREMLRNKAKLQAKRSDWIGKDKKSEERKAGLKRSASNLDEVLRKRSMMSLSKSGERKLKQSRLTQMVSMKSFKAQNDSISTSPADVSDAQIFAFSPTAATTIQRKLDFPTFSNDTDDIFQFSSDDDDVDEQSVKKTTVNSAIKQNIKKSYDTTFFQPNETDKTESVLAITPTAPPLICIDDSDDNEHGTDSRVHFGKLTTAQQAAQKPTKATSVIVKKEKSGTENLATELAAAMLAEWEEDEPDHEDIKAETPQTTAKHKAKAVDVKRRLSQLPAAKISIKERYNIDCDECQKYIDFMGSNMSLSDIEAHLRRCTLHRTAKDDLPTTPPNYWNPLMPSFSENDPRNKTLLEDPYIQRKRGSNKL</sequence>
<keyword evidence="2" id="KW-0808">Transferase</keyword>
<proteinExistence type="predicted"/>
<keyword evidence="2" id="KW-0675">Receptor</keyword>
<gene>
    <name evidence="2" type="primary">LECRK17_0</name>
    <name evidence="2" type="ORF">g.44965</name>
</gene>
<dbReference type="GO" id="GO:0016301">
    <property type="term" value="F:kinase activity"/>
    <property type="evidence" value="ECO:0007669"/>
    <property type="project" value="UniProtKB-KW"/>
</dbReference>
<accession>A0A0A1XDQ8</accession>
<dbReference type="AlphaFoldDB" id="A0A0A1XDQ8"/>
<organism evidence="2">
    <name type="scientific">Zeugodacus cucurbitae</name>
    <name type="common">Melon fruit fly</name>
    <name type="synonym">Bactrocera cucurbitae</name>
    <dbReference type="NCBI Taxonomy" id="28588"/>
    <lineage>
        <taxon>Eukaryota</taxon>
        <taxon>Metazoa</taxon>
        <taxon>Ecdysozoa</taxon>
        <taxon>Arthropoda</taxon>
        <taxon>Hexapoda</taxon>
        <taxon>Insecta</taxon>
        <taxon>Pterygota</taxon>
        <taxon>Neoptera</taxon>
        <taxon>Endopterygota</taxon>
        <taxon>Diptera</taxon>
        <taxon>Brachycera</taxon>
        <taxon>Muscomorpha</taxon>
        <taxon>Tephritoidea</taxon>
        <taxon>Tephritidae</taxon>
        <taxon>Zeugodacus</taxon>
        <taxon>Zeugodacus</taxon>
    </lineage>
</organism>
<dbReference type="EMBL" id="GBXI01004758">
    <property type="protein sequence ID" value="JAD09534.1"/>
    <property type="molecule type" value="Transcribed_RNA"/>
</dbReference>